<sequence>MAYDLTPAEQGGWHSNASYGFSSKFGYGMPSPTFDARSAMTPSPHLALWQNPDTGIYGGTPQASQTETTHSVYVASVRPPSTATASSDQGPRDHQVSKKESKRGKRGKKKLKEKPLNAPQNKGKEEDSRPGSATHNQETTEDPGERKRAELVENAATRIAFKEFYRCFRSEERFSFQKAEEFALDALDNGSLPVSVHWRVYLELADLAKRSNRFVEARSLYQRVCQQQPYASQGWLEYSKLEEECGHMNRVTNILHAGLEYCEYSENLLTRAVKHQEKMGNVNGARELLARLKHVGIDKVWRTVLEGALLESRAGNAFMARRVLKYLMHHVPWYGPLYLEAYKLERDLGRPTDALQIVQRGLNEIPRYGPLWFGAFRLCEEIDLSKLDFHLPEAFVMINRATLNISKELVWKVHLEAAQMLERAALEQSGKTTPLNSAFDIARHRFALTVLTCPSNLRWKVWLASGRMELGIGNIKVARKLFLRAHHVVPDKGRSASLLECARLEEFIGCTHLARSVLCKGRVLYCNDWKVWLESVLLEIRTMNLRRALEIVTVALEIHQGTGRLWATLIQLCQIRGGDQAQIFALQRALNAVPKSGEVWCEGARIHLNPFSDTFDVSRARRHLFFATKFTPQYGDSFIEALRLELLHHMRSAIDLDDLRQACSNADPNYGSLWFSCRRHPCDTPQRVIEDA</sequence>
<dbReference type="HOGENOM" id="CLU_246563_0_0_1"/>
<feature type="compositionally biased region" description="Basic residues" evidence="2">
    <location>
        <begin position="100"/>
        <end position="112"/>
    </location>
</feature>
<gene>
    <name evidence="3" type="ORF">PHATRDRAFT_25551</name>
</gene>
<dbReference type="InterPro" id="IPR003107">
    <property type="entry name" value="HAT"/>
</dbReference>
<dbReference type="AlphaFoldDB" id="B7FTG6"/>
<dbReference type="Proteomes" id="UP000000759">
    <property type="component" value="Chromosome 2"/>
</dbReference>
<dbReference type="GO" id="GO:0000398">
    <property type="term" value="P:mRNA splicing, via spliceosome"/>
    <property type="evidence" value="ECO:0007669"/>
    <property type="project" value="InterPro"/>
</dbReference>
<accession>B7FTG6</accession>
<feature type="non-terminal residue" evidence="3">
    <location>
        <position position="692"/>
    </location>
</feature>
<feature type="compositionally biased region" description="Polar residues" evidence="2">
    <location>
        <begin position="79"/>
        <end position="89"/>
    </location>
</feature>
<dbReference type="RefSeq" id="XP_002177840.1">
    <property type="nucleotide sequence ID" value="XM_002177804.1"/>
</dbReference>
<reference evidence="3 4" key="1">
    <citation type="journal article" date="2008" name="Nature">
        <title>The Phaeodactylum genome reveals the evolutionary history of diatom genomes.</title>
        <authorList>
            <person name="Bowler C."/>
            <person name="Allen A.E."/>
            <person name="Badger J.H."/>
            <person name="Grimwood J."/>
            <person name="Jabbari K."/>
            <person name="Kuo A."/>
            <person name="Maheswari U."/>
            <person name="Martens C."/>
            <person name="Maumus F."/>
            <person name="Otillar R.P."/>
            <person name="Rayko E."/>
            <person name="Salamov A."/>
            <person name="Vandepoele K."/>
            <person name="Beszteri B."/>
            <person name="Gruber A."/>
            <person name="Heijde M."/>
            <person name="Katinka M."/>
            <person name="Mock T."/>
            <person name="Valentin K."/>
            <person name="Verret F."/>
            <person name="Berges J.A."/>
            <person name="Brownlee C."/>
            <person name="Cadoret J.P."/>
            <person name="Chiovitti A."/>
            <person name="Choi C.J."/>
            <person name="Coesel S."/>
            <person name="De Martino A."/>
            <person name="Detter J.C."/>
            <person name="Durkin C."/>
            <person name="Falciatore A."/>
            <person name="Fournet J."/>
            <person name="Haruta M."/>
            <person name="Huysman M.J."/>
            <person name="Jenkins B.D."/>
            <person name="Jiroutova K."/>
            <person name="Jorgensen R.E."/>
            <person name="Joubert Y."/>
            <person name="Kaplan A."/>
            <person name="Kroger N."/>
            <person name="Kroth P.G."/>
            <person name="La Roche J."/>
            <person name="Lindquist E."/>
            <person name="Lommer M."/>
            <person name="Martin-Jezequel V."/>
            <person name="Lopez P.J."/>
            <person name="Lucas S."/>
            <person name="Mangogna M."/>
            <person name="McGinnis K."/>
            <person name="Medlin L.K."/>
            <person name="Montsant A."/>
            <person name="Oudot-Le Secq M.P."/>
            <person name="Napoli C."/>
            <person name="Obornik M."/>
            <person name="Parker M.S."/>
            <person name="Petit J.L."/>
            <person name="Porcel B.M."/>
            <person name="Poulsen N."/>
            <person name="Robison M."/>
            <person name="Rychlewski L."/>
            <person name="Rynearson T.A."/>
            <person name="Schmutz J."/>
            <person name="Shapiro H."/>
            <person name="Siaut M."/>
            <person name="Stanley M."/>
            <person name="Sussman M.R."/>
            <person name="Taylor A.R."/>
            <person name="Vardi A."/>
            <person name="von Dassow P."/>
            <person name="Vyverman W."/>
            <person name="Willis A."/>
            <person name="Wyrwicz L.S."/>
            <person name="Rokhsar D.S."/>
            <person name="Weissenbach J."/>
            <person name="Armbrust E.V."/>
            <person name="Green B.R."/>
            <person name="Van de Peer Y."/>
            <person name="Grigoriev I.V."/>
        </authorList>
    </citation>
    <scope>NUCLEOTIDE SEQUENCE [LARGE SCALE GENOMIC DNA]</scope>
    <source>
        <strain evidence="3 4">CCAP 1055/1</strain>
    </source>
</reference>
<organism evidence="3 4">
    <name type="scientific">Phaeodactylum tricornutum (strain CCAP 1055/1)</name>
    <dbReference type="NCBI Taxonomy" id="556484"/>
    <lineage>
        <taxon>Eukaryota</taxon>
        <taxon>Sar</taxon>
        <taxon>Stramenopiles</taxon>
        <taxon>Ochrophyta</taxon>
        <taxon>Bacillariophyta</taxon>
        <taxon>Bacillariophyceae</taxon>
        <taxon>Bacillariophycidae</taxon>
        <taxon>Naviculales</taxon>
        <taxon>Phaeodactylaceae</taxon>
        <taxon>Phaeodactylum</taxon>
    </lineage>
</organism>
<dbReference type="eggNOG" id="KOG0495">
    <property type="taxonomic scope" value="Eukaryota"/>
</dbReference>
<evidence type="ECO:0000256" key="1">
    <source>
        <dbReference type="ARBA" id="ARBA00022737"/>
    </source>
</evidence>
<dbReference type="EMBL" id="CM000606">
    <property type="protein sequence ID" value="EEC50654.1"/>
    <property type="molecule type" value="Genomic_DNA"/>
</dbReference>
<name>B7FTG6_PHATC</name>
<evidence type="ECO:0000256" key="2">
    <source>
        <dbReference type="SAM" id="MobiDB-lite"/>
    </source>
</evidence>
<dbReference type="OrthoDB" id="440128at2759"/>
<feature type="compositionally biased region" description="Polar residues" evidence="2">
    <location>
        <begin position="61"/>
        <end position="71"/>
    </location>
</feature>
<dbReference type="InterPro" id="IPR011990">
    <property type="entry name" value="TPR-like_helical_dom_sf"/>
</dbReference>
<dbReference type="SUPFAM" id="SSF48452">
    <property type="entry name" value="TPR-like"/>
    <property type="match status" value="2"/>
</dbReference>
<dbReference type="GeneID" id="7197290"/>
<evidence type="ECO:0000313" key="4">
    <source>
        <dbReference type="Proteomes" id="UP000000759"/>
    </source>
</evidence>
<reference evidence="4" key="2">
    <citation type="submission" date="2008-08" db="EMBL/GenBank/DDBJ databases">
        <authorList>
            <consortium name="Diatom Consortium"/>
            <person name="Grigoriev I."/>
            <person name="Grimwood J."/>
            <person name="Kuo A."/>
            <person name="Otillar R.P."/>
            <person name="Salamov A."/>
            <person name="Detter J.C."/>
            <person name="Lindquist E."/>
            <person name="Shapiro H."/>
            <person name="Lucas S."/>
            <person name="Glavina del Rio T."/>
            <person name="Pitluck S."/>
            <person name="Rokhsar D."/>
            <person name="Bowler C."/>
        </authorList>
    </citation>
    <scope>GENOME REANNOTATION</scope>
    <source>
        <strain evidence="4">CCAP 1055/1</strain>
    </source>
</reference>
<dbReference type="PaxDb" id="2850-Phatr25551"/>
<evidence type="ECO:0000313" key="3">
    <source>
        <dbReference type="EMBL" id="EEC50654.1"/>
    </source>
</evidence>
<dbReference type="InParanoid" id="B7FTG6"/>
<dbReference type="STRING" id="556484.B7FTG6"/>
<dbReference type="PANTHER" id="PTHR11246:SF20">
    <property type="entry name" value="TPR-CONTAINING PROTEIN DDB_G0280363"/>
    <property type="match status" value="1"/>
</dbReference>
<dbReference type="KEGG" id="pti:PHATRDRAFT_25551"/>
<proteinExistence type="predicted"/>
<protein>
    <submittedName>
        <fullName evidence="3">Uncharacterized protein</fullName>
    </submittedName>
</protein>
<feature type="region of interest" description="Disordered" evidence="2">
    <location>
        <begin position="36"/>
        <end position="148"/>
    </location>
</feature>
<keyword evidence="4" id="KW-1185">Reference proteome</keyword>
<dbReference type="SMART" id="SM00386">
    <property type="entry name" value="HAT"/>
    <property type="match status" value="4"/>
</dbReference>
<dbReference type="PANTHER" id="PTHR11246">
    <property type="entry name" value="PRE-MRNA SPLICING FACTOR"/>
    <property type="match status" value="1"/>
</dbReference>
<keyword evidence="1" id="KW-0677">Repeat</keyword>
<feature type="compositionally biased region" description="Basic and acidic residues" evidence="2">
    <location>
        <begin position="90"/>
        <end position="99"/>
    </location>
</feature>
<dbReference type="Gene3D" id="1.25.40.10">
    <property type="entry name" value="Tetratricopeptide repeat domain"/>
    <property type="match status" value="2"/>
</dbReference>
<dbReference type="InterPro" id="IPR045075">
    <property type="entry name" value="Syf1-like"/>
</dbReference>